<evidence type="ECO:0000313" key="2">
    <source>
        <dbReference type="EMBL" id="KAF7992045.1"/>
    </source>
</evidence>
<gene>
    <name evidence="2" type="ORF">HCN44_001370</name>
</gene>
<comment type="caution">
    <text evidence="2">The sequence shown here is derived from an EMBL/GenBank/DDBJ whole genome shotgun (WGS) entry which is preliminary data.</text>
</comment>
<protein>
    <recommendedName>
        <fullName evidence="4">Cuticular protein</fullName>
    </recommendedName>
</protein>
<sequence>MFKLACILAIIATIASAGYVAPLVSAPLVSAPLVPTSTSSQTIARNYNTFAAAPIVSAYSSHALPVVAASPYATYPYSAYSAYNAAPIVYRK</sequence>
<organism evidence="2 3">
    <name type="scientific">Aphidius gifuensis</name>
    <name type="common">Parasitoid wasp</name>
    <dbReference type="NCBI Taxonomy" id="684658"/>
    <lineage>
        <taxon>Eukaryota</taxon>
        <taxon>Metazoa</taxon>
        <taxon>Ecdysozoa</taxon>
        <taxon>Arthropoda</taxon>
        <taxon>Hexapoda</taxon>
        <taxon>Insecta</taxon>
        <taxon>Pterygota</taxon>
        <taxon>Neoptera</taxon>
        <taxon>Endopterygota</taxon>
        <taxon>Hymenoptera</taxon>
        <taxon>Apocrita</taxon>
        <taxon>Ichneumonoidea</taxon>
        <taxon>Braconidae</taxon>
        <taxon>Aphidiinae</taxon>
        <taxon>Aphidius</taxon>
    </lineage>
</organism>
<feature type="chain" id="PRO_5032415657" description="Cuticular protein" evidence="1">
    <location>
        <begin position="18"/>
        <end position="92"/>
    </location>
</feature>
<accession>A0A835CT84</accession>
<dbReference type="Proteomes" id="UP000639338">
    <property type="component" value="Unassembled WGS sequence"/>
</dbReference>
<keyword evidence="3" id="KW-1185">Reference proteome</keyword>
<proteinExistence type="predicted"/>
<keyword evidence="1" id="KW-0732">Signal</keyword>
<dbReference type="AlphaFoldDB" id="A0A835CT84"/>
<feature type="signal peptide" evidence="1">
    <location>
        <begin position="1"/>
        <end position="17"/>
    </location>
</feature>
<reference evidence="2 3" key="1">
    <citation type="submission" date="2020-08" db="EMBL/GenBank/DDBJ databases">
        <title>Aphidius gifuensis genome sequencing and assembly.</title>
        <authorList>
            <person name="Du Z."/>
        </authorList>
    </citation>
    <scope>NUCLEOTIDE SEQUENCE [LARGE SCALE GENOMIC DNA]</scope>
    <source>
        <strain evidence="2">YNYX2018</strain>
        <tissue evidence="2">Adults</tissue>
    </source>
</reference>
<dbReference type="EMBL" id="JACMRX010000003">
    <property type="protein sequence ID" value="KAF7992045.1"/>
    <property type="molecule type" value="Genomic_DNA"/>
</dbReference>
<evidence type="ECO:0000313" key="3">
    <source>
        <dbReference type="Proteomes" id="UP000639338"/>
    </source>
</evidence>
<name>A0A835CT84_APHGI</name>
<evidence type="ECO:0000256" key="1">
    <source>
        <dbReference type="SAM" id="SignalP"/>
    </source>
</evidence>
<evidence type="ECO:0008006" key="4">
    <source>
        <dbReference type="Google" id="ProtNLM"/>
    </source>
</evidence>